<gene>
    <name evidence="3" type="ORF">AJ80_01287</name>
</gene>
<dbReference type="Pfam" id="PF13621">
    <property type="entry name" value="Cupin_8"/>
    <property type="match status" value="1"/>
</dbReference>
<protein>
    <recommendedName>
        <fullName evidence="2">JmjC domain-containing protein</fullName>
    </recommendedName>
</protein>
<feature type="region of interest" description="Disordered" evidence="1">
    <location>
        <begin position="262"/>
        <end position="301"/>
    </location>
</feature>
<dbReference type="SMART" id="SM00558">
    <property type="entry name" value="JmjC"/>
    <property type="match status" value="1"/>
</dbReference>
<comment type="caution">
    <text evidence="3">The sequence shown here is derived from an EMBL/GenBank/DDBJ whole genome shotgun (WGS) entry which is preliminary data.</text>
</comment>
<evidence type="ECO:0000313" key="3">
    <source>
        <dbReference type="EMBL" id="PGH27100.1"/>
    </source>
</evidence>
<dbReference type="AlphaFoldDB" id="A0A2B7Z0Z8"/>
<organism evidence="3 4">
    <name type="scientific">Polytolypa hystricis (strain UAMH7299)</name>
    <dbReference type="NCBI Taxonomy" id="1447883"/>
    <lineage>
        <taxon>Eukaryota</taxon>
        <taxon>Fungi</taxon>
        <taxon>Dikarya</taxon>
        <taxon>Ascomycota</taxon>
        <taxon>Pezizomycotina</taxon>
        <taxon>Eurotiomycetes</taxon>
        <taxon>Eurotiomycetidae</taxon>
        <taxon>Onygenales</taxon>
        <taxon>Onygenales incertae sedis</taxon>
        <taxon>Polytolypa</taxon>
    </lineage>
</organism>
<dbReference type="PROSITE" id="PS51184">
    <property type="entry name" value="JMJC"/>
    <property type="match status" value="1"/>
</dbReference>
<evidence type="ECO:0000313" key="4">
    <source>
        <dbReference type="Proteomes" id="UP000224634"/>
    </source>
</evidence>
<dbReference type="InterPro" id="IPR003347">
    <property type="entry name" value="JmjC_dom"/>
</dbReference>
<reference evidence="3 4" key="1">
    <citation type="submission" date="2017-10" db="EMBL/GenBank/DDBJ databases">
        <title>Comparative genomics in systemic dimorphic fungi from Ajellomycetaceae.</title>
        <authorList>
            <person name="Munoz J.F."/>
            <person name="Mcewen J.G."/>
            <person name="Clay O.K."/>
            <person name="Cuomo C.A."/>
        </authorList>
    </citation>
    <scope>NUCLEOTIDE SEQUENCE [LARGE SCALE GENOMIC DNA]</scope>
    <source>
        <strain evidence="3 4">UAMH7299</strain>
    </source>
</reference>
<dbReference type="PANTHER" id="PTHR12461">
    <property type="entry name" value="HYPOXIA-INDUCIBLE FACTOR 1 ALPHA INHIBITOR-RELATED"/>
    <property type="match status" value="1"/>
</dbReference>
<dbReference type="InterPro" id="IPR041667">
    <property type="entry name" value="Cupin_8"/>
</dbReference>
<dbReference type="PANTHER" id="PTHR12461:SF105">
    <property type="entry name" value="HYPOXIA-INDUCIBLE FACTOR 1-ALPHA INHIBITOR"/>
    <property type="match status" value="1"/>
</dbReference>
<feature type="region of interest" description="Disordered" evidence="1">
    <location>
        <begin position="93"/>
        <end position="117"/>
    </location>
</feature>
<feature type="domain" description="JmjC" evidence="2">
    <location>
        <begin position="139"/>
        <end position="340"/>
    </location>
</feature>
<keyword evidence="4" id="KW-1185">Reference proteome</keyword>
<evidence type="ECO:0000256" key="1">
    <source>
        <dbReference type="SAM" id="MobiDB-lite"/>
    </source>
</evidence>
<dbReference type="SUPFAM" id="SSF51197">
    <property type="entry name" value="Clavaminate synthase-like"/>
    <property type="match status" value="1"/>
</dbReference>
<dbReference type="Proteomes" id="UP000224634">
    <property type="component" value="Unassembled WGS sequence"/>
</dbReference>
<sequence length="340" mass="37467">MKPPSSSSAARIAQSAAAHFAPLPTLSPNNAAIDTFRTQYFQPQRPVVLPRGHFSIYPAIDRWFTQHKDGSTELNYAYLDKYAADCHVPLELTSPVPPNGSSSSSEDTLENSQTEDPTESFKRFLAPLALFLQWTRTVTTTTNNNNNSTQPRLYLAQCQLLDLPSTLRADFPTPSFVTDTGKGDIYDTNIWLGIPPTYTPLHRDPNPNLFVQLAGRKTVRLLAPDEGLGVFRAVRERIGDGVSSRKGDAVFRGEEMMRGVEREELESAVWGGGGGEEEEQHPASSSTTTPEPKEKGGTPRIQGYEATLNAGDAMFIPLGWWHSIKGVGEGVTASVNWWFR</sequence>
<dbReference type="OrthoDB" id="263283at2759"/>
<accession>A0A2B7Z0Z8</accession>
<proteinExistence type="predicted"/>
<dbReference type="Gene3D" id="2.60.120.650">
    <property type="entry name" value="Cupin"/>
    <property type="match status" value="1"/>
</dbReference>
<dbReference type="EMBL" id="PDNA01000010">
    <property type="protein sequence ID" value="PGH27100.1"/>
    <property type="molecule type" value="Genomic_DNA"/>
</dbReference>
<name>A0A2B7Z0Z8_POLH7</name>
<dbReference type="STRING" id="1447883.A0A2B7Z0Z8"/>
<evidence type="ECO:0000259" key="2">
    <source>
        <dbReference type="PROSITE" id="PS51184"/>
    </source>
</evidence>